<evidence type="ECO:0000256" key="3">
    <source>
        <dbReference type="ARBA" id="ARBA00022737"/>
    </source>
</evidence>
<evidence type="ECO:0000256" key="5">
    <source>
        <dbReference type="ARBA" id="ARBA00022821"/>
    </source>
</evidence>
<dbReference type="SUPFAM" id="SSF52540">
    <property type="entry name" value="P-loop containing nucleoside triphosphate hydrolases"/>
    <property type="match status" value="1"/>
</dbReference>
<keyword evidence="4" id="KW-0547">Nucleotide-binding</keyword>
<dbReference type="Gene3D" id="1.20.5.4130">
    <property type="match status" value="1"/>
</dbReference>
<dbReference type="InterPro" id="IPR042197">
    <property type="entry name" value="Apaf_helical"/>
</dbReference>
<dbReference type="eggNOG" id="KOG4658">
    <property type="taxonomic scope" value="Eukaryota"/>
</dbReference>
<dbReference type="InterPro" id="IPR041118">
    <property type="entry name" value="Rx_N"/>
</dbReference>
<proteinExistence type="inferred from homology"/>
<dbReference type="GO" id="GO:0043531">
    <property type="term" value="F:ADP binding"/>
    <property type="evidence" value="ECO:0007669"/>
    <property type="project" value="InterPro"/>
</dbReference>
<evidence type="ECO:0000256" key="4">
    <source>
        <dbReference type="ARBA" id="ARBA00022741"/>
    </source>
</evidence>
<dbReference type="Gene3D" id="1.10.8.430">
    <property type="entry name" value="Helical domain of apoptotic protease-activating factors"/>
    <property type="match status" value="1"/>
</dbReference>
<keyword evidence="3" id="KW-0677">Repeat</keyword>
<feature type="domain" description="Disease resistance N-terminal" evidence="7">
    <location>
        <begin position="13"/>
        <end position="96"/>
    </location>
</feature>
<reference evidence="9" key="2">
    <citation type="submission" date="2018-04" db="EMBL/GenBank/DDBJ databases">
        <title>OglaRS2 (Oryza glaberrima Reference Sequence Version 2).</title>
        <authorList>
            <person name="Zhang J."/>
            <person name="Kudrna D."/>
            <person name="Lee S."/>
            <person name="Talag J."/>
            <person name="Rajasekar S."/>
            <person name="Wing R.A."/>
        </authorList>
    </citation>
    <scope>NUCLEOTIDE SEQUENCE [LARGE SCALE GENOMIC DNA]</scope>
    <source>
        <strain evidence="9">cv. IRGC 96717</strain>
    </source>
</reference>
<dbReference type="PRINTS" id="PR00364">
    <property type="entry name" value="DISEASERSIST"/>
</dbReference>
<protein>
    <submittedName>
        <fullName evidence="8">Uncharacterized protein</fullName>
    </submittedName>
</protein>
<evidence type="ECO:0000259" key="6">
    <source>
        <dbReference type="Pfam" id="PF00931"/>
    </source>
</evidence>
<evidence type="ECO:0000259" key="7">
    <source>
        <dbReference type="Pfam" id="PF18052"/>
    </source>
</evidence>
<keyword evidence="2" id="KW-0433">Leucine-rich repeat</keyword>
<dbReference type="PANTHER" id="PTHR19338">
    <property type="entry name" value="TRANSLOCASE OF INNER MITOCHONDRIAL MEMBRANE 13 HOMOLOG"/>
    <property type="match status" value="1"/>
</dbReference>
<dbReference type="PANTHER" id="PTHR19338:SF32">
    <property type="entry name" value="OS06G0287500 PROTEIN"/>
    <property type="match status" value="1"/>
</dbReference>
<organism evidence="8 9">
    <name type="scientific">Oryza glaberrima</name>
    <name type="common">African rice</name>
    <dbReference type="NCBI Taxonomy" id="4538"/>
    <lineage>
        <taxon>Eukaryota</taxon>
        <taxon>Viridiplantae</taxon>
        <taxon>Streptophyta</taxon>
        <taxon>Embryophyta</taxon>
        <taxon>Tracheophyta</taxon>
        <taxon>Spermatophyta</taxon>
        <taxon>Magnoliopsida</taxon>
        <taxon>Liliopsida</taxon>
        <taxon>Poales</taxon>
        <taxon>Poaceae</taxon>
        <taxon>BOP clade</taxon>
        <taxon>Oryzoideae</taxon>
        <taxon>Oryzeae</taxon>
        <taxon>Oryzinae</taxon>
        <taxon>Oryza</taxon>
    </lineage>
</organism>
<comment type="similarity">
    <text evidence="1">Belongs to the disease resistance NB-LRR family.</text>
</comment>
<gene>
    <name evidence="8" type="primary">LOC127775436</name>
</gene>
<keyword evidence="9" id="KW-1185">Reference proteome</keyword>
<name>I1Q7A8_ORYGL</name>
<evidence type="ECO:0000256" key="1">
    <source>
        <dbReference type="ARBA" id="ARBA00008894"/>
    </source>
</evidence>
<keyword evidence="5" id="KW-0611">Plant defense</keyword>
<evidence type="ECO:0000256" key="2">
    <source>
        <dbReference type="ARBA" id="ARBA00022614"/>
    </source>
</evidence>
<dbReference type="Pfam" id="PF00931">
    <property type="entry name" value="NB-ARC"/>
    <property type="match status" value="1"/>
</dbReference>
<dbReference type="InterPro" id="IPR027417">
    <property type="entry name" value="P-loop_NTPase"/>
</dbReference>
<dbReference type="HOGENOM" id="CLU_000837_9_4_1"/>
<dbReference type="GO" id="GO:0006952">
    <property type="term" value="P:defense response"/>
    <property type="evidence" value="ECO:0007669"/>
    <property type="project" value="UniProtKB-KW"/>
</dbReference>
<dbReference type="EnsemblPlants" id="ORGLA06G0302100.1">
    <property type="protein sequence ID" value="ORGLA06G0302100.1"/>
    <property type="gene ID" value="ORGLA06G0302100"/>
</dbReference>
<evidence type="ECO:0000313" key="8">
    <source>
        <dbReference type="EnsemblPlants" id="ORGLA06G0302100.1"/>
    </source>
</evidence>
<sequence>MADTVLSIAKSLVGSAVSKVASVAADKMIMLLGVQKEIWFIKDELQTIQAFLIAAEASKKSILLKVWVQQVRDLSYDIEDCLDEFTVHVGSQNLLRQLMKLKDRHRIAIQIRNLRTRIEEVSTRNIRYNLIENDLTCTTTDERNLFMEDIHNQSANNIEEADLVGFSGPKRELLYLIDVHANDGPTKVVCVVGMGGLGKTTIARKIYESKEDIAKNFSCCAWITVSQSFVRVELLKDLMVKLFGEEVLKKRLRELEGKVPQVDDLASYLRTELNERRYFVVLDNVWSTDSRKWINSIAFPRNNNKGSRVIVTTRDVGLTKECTSELLIYQLKPLEINYAKELLLRKANKAIGDMESDKKMSDIITKIIKKCGYLPLAILTIGGVLSTKEIREWETFYSQIYLQSLRATQTLKQ</sequence>
<dbReference type="OMA" id="WINKFAS"/>
<accession>I1Q7A8</accession>
<dbReference type="Proteomes" id="UP000007306">
    <property type="component" value="Unassembled WGS sequence"/>
</dbReference>
<dbReference type="Gene3D" id="3.40.50.300">
    <property type="entry name" value="P-loop containing nucleotide triphosphate hydrolases"/>
    <property type="match status" value="1"/>
</dbReference>
<dbReference type="AlphaFoldDB" id="I1Q7A8"/>
<evidence type="ECO:0000313" key="9">
    <source>
        <dbReference type="Proteomes" id="UP000007306"/>
    </source>
</evidence>
<dbReference type="GeneID" id="127775436"/>
<dbReference type="CDD" id="cd14798">
    <property type="entry name" value="RX-CC_like"/>
    <property type="match status" value="1"/>
</dbReference>
<feature type="domain" description="NB-ARC" evidence="6">
    <location>
        <begin position="183"/>
        <end position="349"/>
    </location>
</feature>
<dbReference type="InterPro" id="IPR038005">
    <property type="entry name" value="RX-like_CC"/>
</dbReference>
<reference evidence="8" key="1">
    <citation type="submission" date="2015-06" db="UniProtKB">
        <authorList>
            <consortium name="EnsemblPlants"/>
        </authorList>
    </citation>
    <scope>IDENTIFICATION</scope>
</reference>
<dbReference type="Gramene" id="ORGLA06G0302100.1">
    <property type="protein sequence ID" value="ORGLA06G0302100.1"/>
    <property type="gene ID" value="ORGLA06G0302100"/>
</dbReference>
<dbReference type="Pfam" id="PF18052">
    <property type="entry name" value="Rx_N"/>
    <property type="match status" value="1"/>
</dbReference>
<dbReference type="RefSeq" id="XP_052157642.1">
    <property type="nucleotide sequence ID" value="XM_052301682.1"/>
</dbReference>
<dbReference type="InterPro" id="IPR002182">
    <property type="entry name" value="NB-ARC"/>
</dbReference>
<dbReference type="KEGG" id="ogl:127775436"/>
<dbReference type="STRING" id="4538.I1Q7A8"/>